<accession>A0A2P6U1W1</accession>
<dbReference type="SUPFAM" id="SSF52833">
    <property type="entry name" value="Thioredoxin-like"/>
    <property type="match status" value="1"/>
</dbReference>
<keyword evidence="2" id="KW-0346">Stress response</keyword>
<organism evidence="2 3">
    <name type="scientific">Chlorella sorokiniana</name>
    <name type="common">Freshwater green alga</name>
    <dbReference type="NCBI Taxonomy" id="3076"/>
    <lineage>
        <taxon>Eukaryota</taxon>
        <taxon>Viridiplantae</taxon>
        <taxon>Chlorophyta</taxon>
        <taxon>core chlorophytes</taxon>
        <taxon>Trebouxiophyceae</taxon>
        <taxon>Chlorellales</taxon>
        <taxon>Chlorellaceae</taxon>
        <taxon>Chlorella clade</taxon>
        <taxon>Chlorella</taxon>
    </lineage>
</organism>
<protein>
    <submittedName>
        <fullName evidence="2">Heat shock amino-terminal domain</fullName>
    </submittedName>
</protein>
<comment type="caution">
    <text evidence="2">The sequence shown here is derived from an EMBL/GenBank/DDBJ whole genome shotgun (WGS) entry which is preliminary data.</text>
</comment>
<dbReference type="Proteomes" id="UP000239899">
    <property type="component" value="Unassembled WGS sequence"/>
</dbReference>
<evidence type="ECO:0000313" key="2">
    <source>
        <dbReference type="EMBL" id="PRW60306.1"/>
    </source>
</evidence>
<reference evidence="2 3" key="1">
    <citation type="journal article" date="2018" name="Plant J.">
        <title>Genome sequences of Chlorella sorokiniana UTEX 1602 and Micractinium conductrix SAG 241.80: implications to maltose excretion by a green alga.</title>
        <authorList>
            <person name="Arriola M.B."/>
            <person name="Velmurugan N."/>
            <person name="Zhang Y."/>
            <person name="Plunkett M.H."/>
            <person name="Hondzo H."/>
            <person name="Barney B.M."/>
        </authorList>
    </citation>
    <scope>NUCLEOTIDE SEQUENCE [LARGE SCALE GENOMIC DNA]</scope>
    <source>
        <strain evidence="3">UTEX 1602</strain>
    </source>
</reference>
<sequence length="407" mass="44042">MRQRAAQQASWRAAHARQRQPPRIDSAAEELDSSAFARRVLAADQWPGGQPWVVQLYAHDSPFCRALSSQWEAAVKEAGTLLSFGRISFHEQPMLVRFVASHLRRLFRSPHPWRELPVVFGLPRGCYSMRCAVVFTDQLTSQALQRWAGTHLLRLRPLPPLSSRLLGHWCRALPAGQLGVLAVVREGQPQPLHLLEEISKAQGSVRAAAAVWRSADRAVWQSAIGAASPPLLVLCKGTASNRHLVTVRSSSLTDSSAWAAELRRHAGPDLSQGPSRGNTRPAGLLALAAAHALLAALHAASWLELAARRCSQGLRDVGGDISWQQWATAALGLASLWAFKRLLDAFSATDDEFAAAGSPVKKPARRAAASSSETLERMLPLGDTQAAVLRLEDILGGGGSWLGSSAR</sequence>
<gene>
    <name evidence="2" type="ORF">C2E21_0806</name>
</gene>
<dbReference type="OrthoDB" id="541671at2759"/>
<name>A0A2P6U1W1_CHLSO</name>
<dbReference type="EMBL" id="LHPG02000002">
    <property type="protein sequence ID" value="PRW60306.1"/>
    <property type="molecule type" value="Genomic_DNA"/>
</dbReference>
<feature type="compositionally biased region" description="Low complexity" evidence="1">
    <location>
        <begin position="1"/>
        <end position="13"/>
    </location>
</feature>
<dbReference type="AlphaFoldDB" id="A0A2P6U1W1"/>
<evidence type="ECO:0000313" key="3">
    <source>
        <dbReference type="Proteomes" id="UP000239899"/>
    </source>
</evidence>
<proteinExistence type="predicted"/>
<dbReference type="InterPro" id="IPR036249">
    <property type="entry name" value="Thioredoxin-like_sf"/>
</dbReference>
<feature type="region of interest" description="Disordered" evidence="1">
    <location>
        <begin position="1"/>
        <end position="24"/>
    </location>
</feature>
<keyword evidence="3" id="KW-1185">Reference proteome</keyword>
<evidence type="ECO:0000256" key="1">
    <source>
        <dbReference type="SAM" id="MobiDB-lite"/>
    </source>
</evidence>